<dbReference type="PROSITE" id="PS00108">
    <property type="entry name" value="PROTEIN_KINASE_ST"/>
    <property type="match status" value="1"/>
</dbReference>
<feature type="domain" description="Protein kinase" evidence="2">
    <location>
        <begin position="27"/>
        <end position="442"/>
    </location>
</feature>
<evidence type="ECO:0000256" key="1">
    <source>
        <dbReference type="SAM" id="MobiDB-lite"/>
    </source>
</evidence>
<dbReference type="SMART" id="SM00220">
    <property type="entry name" value="S_TKc"/>
    <property type="match status" value="1"/>
</dbReference>
<dbReference type="InterPro" id="IPR000719">
    <property type="entry name" value="Prot_kinase_dom"/>
</dbReference>
<feature type="compositionally biased region" description="Polar residues" evidence="1">
    <location>
        <begin position="493"/>
        <end position="502"/>
    </location>
</feature>
<protein>
    <recommendedName>
        <fullName evidence="2">Protein kinase domain-containing protein</fullName>
    </recommendedName>
</protein>
<comment type="caution">
    <text evidence="3">The sequence shown here is derived from an EMBL/GenBank/DDBJ whole genome shotgun (WGS) entry which is preliminary data.</text>
</comment>
<dbReference type="InterPro" id="IPR008271">
    <property type="entry name" value="Ser/Thr_kinase_AS"/>
</dbReference>
<evidence type="ECO:0000313" key="4">
    <source>
        <dbReference type="Proteomes" id="UP001057375"/>
    </source>
</evidence>
<reference evidence="3" key="1">
    <citation type="submission" date="2022-03" db="EMBL/GenBank/DDBJ databases">
        <title>Draft genome sequence of Aduncisulcus paluster, a free-living microaerophilic Fornicata.</title>
        <authorList>
            <person name="Yuyama I."/>
            <person name="Kume K."/>
            <person name="Tamura T."/>
            <person name="Inagaki Y."/>
            <person name="Hashimoto T."/>
        </authorList>
    </citation>
    <scope>NUCLEOTIDE SEQUENCE</scope>
    <source>
        <strain evidence="3">NY0171</strain>
    </source>
</reference>
<organism evidence="3 4">
    <name type="scientific">Aduncisulcus paluster</name>
    <dbReference type="NCBI Taxonomy" id="2918883"/>
    <lineage>
        <taxon>Eukaryota</taxon>
        <taxon>Metamonada</taxon>
        <taxon>Carpediemonas-like organisms</taxon>
        <taxon>Aduncisulcus</taxon>
    </lineage>
</organism>
<dbReference type="PROSITE" id="PS50011">
    <property type="entry name" value="PROTEIN_KINASE_DOM"/>
    <property type="match status" value="1"/>
</dbReference>
<evidence type="ECO:0000313" key="3">
    <source>
        <dbReference type="EMBL" id="GKT32516.1"/>
    </source>
</evidence>
<proteinExistence type="predicted"/>
<dbReference type="InterPro" id="IPR011009">
    <property type="entry name" value="Kinase-like_dom_sf"/>
</dbReference>
<name>A0ABQ5KJ24_9EUKA</name>
<dbReference type="SUPFAM" id="SSF56112">
    <property type="entry name" value="Protein kinase-like (PK-like)"/>
    <property type="match status" value="1"/>
</dbReference>
<sequence>MEKSSSEQSDEKQILPESYILNPRSCIFPLAKLGESGLGEVQLIRYENGGDPEFYVLKKMIPKNENARNNFFREFMIQIELFRHCSMRIPRPFFILDLLDPKSFDGVFGFVMEFCIGGSIRSFSKNWGARKHSGQHTTDNNNVLHPEGEEKEDEEEEDEEEEDEKEEGEKEKSKGEIEESFDVKNHYSQLDSGLNYGYFGFDPLTTLDPLRIAAICVGMIECLDDVYRANPGCVHRDIKPDNFLVRVENPGRTNEKFTIVLGDFGIVRVLDSISSEMSSKSVVKEHYCSISSEYPGTKPKEIMKITSHISDQSLYGTLAYNSHEALYGEHSQKSDAYALGMSILALFRGGDPFSSSPLLRSHYEDLPSFAKLLCRVQKIGFMPQLSFSPLFESLITIEGGMFTPIYKCLNEVYEGLTEYNVKRRMSVHKACEKVQSIKHLLPRIGEGWKCPTIDEIIENKFKQFRAPEQLPCEPIEITIDECDKIDDGRCMNPNSVESGSDYETTEVEPLNSSGKQHASSSSSSTMQHSKTASIRNENFSSYSESSISVKKPQLTLLKLKKLIQRIEETNSTESVTDLFFELLPSIQNCFMQVKRVFSAIPSREYRFPFVSQEYFTILFQCLASFILHIIPTKSPCSFPVEYRVVTLKLKHATEIMDQFFDLMVEIEEIFIELDDEQSLFDSVIPITKFLYKIVSNYQDVATLAKNPLKNDYFSRIPLVMIKNIMLIIKECPDPESKSKLYRKTHPLILNCFESFKKFPENSQDKEFQMQRNLMRHCFRCLRWFVRHEIPGNTIYLPIPDMNHLVSTFMNHLSNVEKVLQGDVDEDYCDICMNFTFNTYTIHDKWTQEVTTYHDFLQKISPTFVNILQPFKRQEKKGDQEYHCLEDIPSSTYLRLFYTLRNIAGTSLKSTKQTIFYSFVRPFAQQWLKYFANHLNDEIEEKCFEQWIKIFIHLTWSSEDDAPFGSICDADSWPIFSEFEELVKIFASITWSNEDNIPNKSICSEIWDLFHPVLDVVKREYIGDKIVEDGYELVLLFFSNLCCDPGHALEIYDNVKDLLDGWFEVIKRNQHELGIKYWSRLISMLSTVPSLVPEISPKYDTSMEWCKEWCYINGEYSEVYSRYLGNCYPFLKKWVNLAESIEKCPDPESTSKLYREHRDGIRSVFDASKTKSTIEEVSENKKEIVLCIQCLRWFVKHWVVAHFPSKTGIYLPISDLDDLISTFLDTLSKELLKEYIDEEYYEAYCEICVNYTFKVKCQSLFFEKVSPSFECILDQGRKKKLEGNIARNILGTLRNMVIVSDTSCRNSIFTLIQPYIKDWLRIYKSSVCYGEWMYILSFITLSSDNMSPNKSLCSKAWPLFYPILDVVKKEFVGDKLFEDDHVCVLMVFSRLCHNQDQSHLIEIYDNIKDLLDGWFEKIMGKRHQWGIVYWANLISMLSTVPSIVPQISPKYDKKMRWCVVNGNKCYSSHFSRFFENSYPSLERWVGLVESINESPDSKSTSILYHTHREEILSVFSESQSESEIIEHKRAIVICIQCLDLFVMHSKFRGVPIYLPNPVLNDLIDTFIGHLSRCEEVLEGDVEEIIAETYFNICVNYVMKVPDHCDSFLPEIYSTFSRILHRERQKKFESMKISFPAISAFFQTVSLSHSLSTKTLLFELIQTYINEIFTIAIYKQQCCGVWFNILANITWSNPDNTPYEPISRNTWDLFVAMQETIKEELVSDIIVQNDNYFLLFFLSNLCLEQRVVVELYFIIGDLLEPWIRAIKTKEIGLGVFFWSRLIYSFSNVNSLVDELHPRYTEDMRWCADHQTEILHKLEHHPFLKFIMIEQEGEISTIFHDDFHKYCENCGV</sequence>
<dbReference type="Gene3D" id="1.10.510.10">
    <property type="entry name" value="Transferase(Phosphotransferase) domain 1"/>
    <property type="match status" value="1"/>
</dbReference>
<accession>A0ABQ5KJ24</accession>
<feature type="compositionally biased region" description="Acidic residues" evidence="1">
    <location>
        <begin position="149"/>
        <end position="166"/>
    </location>
</feature>
<evidence type="ECO:0000259" key="2">
    <source>
        <dbReference type="PROSITE" id="PS50011"/>
    </source>
</evidence>
<feature type="compositionally biased region" description="Basic and acidic residues" evidence="1">
    <location>
        <begin position="167"/>
        <end position="178"/>
    </location>
</feature>
<dbReference type="PANTHER" id="PTHR24361">
    <property type="entry name" value="MITOGEN-ACTIVATED KINASE KINASE KINASE"/>
    <property type="match status" value="1"/>
</dbReference>
<dbReference type="InterPro" id="IPR053235">
    <property type="entry name" value="Ser_Thr_kinase"/>
</dbReference>
<dbReference type="Proteomes" id="UP001057375">
    <property type="component" value="Unassembled WGS sequence"/>
</dbReference>
<feature type="compositionally biased region" description="Low complexity" evidence="1">
    <location>
        <begin position="512"/>
        <end position="530"/>
    </location>
</feature>
<dbReference type="EMBL" id="BQXS01010000">
    <property type="protein sequence ID" value="GKT32516.1"/>
    <property type="molecule type" value="Genomic_DNA"/>
</dbReference>
<feature type="region of interest" description="Disordered" evidence="1">
    <location>
        <begin position="493"/>
        <end position="530"/>
    </location>
</feature>
<gene>
    <name evidence="3" type="ORF">ADUPG1_006656</name>
</gene>
<dbReference type="Pfam" id="PF00069">
    <property type="entry name" value="Pkinase"/>
    <property type="match status" value="1"/>
</dbReference>
<feature type="region of interest" description="Disordered" evidence="1">
    <location>
        <begin position="131"/>
        <end position="178"/>
    </location>
</feature>
<keyword evidence="4" id="KW-1185">Reference proteome</keyword>